<evidence type="ECO:0000313" key="3">
    <source>
        <dbReference type="Proteomes" id="UP000031977"/>
    </source>
</evidence>
<keyword evidence="3" id="KW-1185">Reference proteome</keyword>
<reference evidence="2 3" key="1">
    <citation type="submission" date="2015-01" db="EMBL/GenBank/DDBJ databases">
        <title>Draft genome of Vibrio mytili type strain CAIM 528.</title>
        <authorList>
            <person name="Gonzalez-Castillo A."/>
            <person name="Gomez-Gil B."/>
            <person name="Enciso-Ibarra J."/>
        </authorList>
    </citation>
    <scope>NUCLEOTIDE SEQUENCE [LARGE SCALE GENOMIC DNA]</scope>
    <source>
        <strain evidence="2 3">CAIM 528</strain>
    </source>
</reference>
<feature type="domain" description="Bacterial mobilisation" evidence="1">
    <location>
        <begin position="65"/>
        <end position="103"/>
    </location>
</feature>
<name>A0A0C3I8B6_9VIBR</name>
<proteinExistence type="predicted"/>
<gene>
    <name evidence="2" type="ORF">SU60_13200</name>
</gene>
<accession>A0A0C3I8B6</accession>
<comment type="caution">
    <text evidence="2">The sequence shown here is derived from an EMBL/GenBank/DDBJ whole genome shotgun (WGS) entry which is preliminary data.</text>
</comment>
<evidence type="ECO:0000313" key="2">
    <source>
        <dbReference type="EMBL" id="KIN10562.1"/>
    </source>
</evidence>
<dbReference type="Pfam" id="PF05713">
    <property type="entry name" value="MobC"/>
    <property type="match status" value="1"/>
</dbReference>
<organism evidence="2 3">
    <name type="scientific">Vibrio mytili</name>
    <dbReference type="NCBI Taxonomy" id="50718"/>
    <lineage>
        <taxon>Bacteria</taxon>
        <taxon>Pseudomonadati</taxon>
        <taxon>Pseudomonadota</taxon>
        <taxon>Gammaproteobacteria</taxon>
        <taxon>Vibrionales</taxon>
        <taxon>Vibrionaceae</taxon>
        <taxon>Vibrio</taxon>
    </lineage>
</organism>
<sequence>MTQRSSNTKIVIRCSEEEKSALLLAKSQIKARTWLEMFHKLLHRKKIAPPKTIIQDSVYLLEILTELKRCGNNLNQVTKLANSSKTITPQETAQLKKLAVQISSLKSKVLKSFVVEGGK</sequence>
<dbReference type="Proteomes" id="UP000031977">
    <property type="component" value="Unassembled WGS sequence"/>
</dbReference>
<dbReference type="OrthoDB" id="884463at2"/>
<dbReference type="EMBL" id="JXOK01000049">
    <property type="protein sequence ID" value="KIN10562.1"/>
    <property type="molecule type" value="Genomic_DNA"/>
</dbReference>
<protein>
    <recommendedName>
        <fullName evidence="1">Bacterial mobilisation domain-containing protein</fullName>
    </recommendedName>
</protein>
<dbReference type="RefSeq" id="WP_041155906.1">
    <property type="nucleotide sequence ID" value="NZ_CBCRVP010000002.1"/>
</dbReference>
<evidence type="ECO:0000259" key="1">
    <source>
        <dbReference type="Pfam" id="PF05713"/>
    </source>
</evidence>
<dbReference type="AlphaFoldDB" id="A0A0C3I8B6"/>
<dbReference type="InterPro" id="IPR008687">
    <property type="entry name" value="MobC"/>
</dbReference>